<evidence type="ECO:0000256" key="1">
    <source>
        <dbReference type="ARBA" id="ARBA00022448"/>
    </source>
</evidence>
<evidence type="ECO:0000313" key="8">
    <source>
        <dbReference type="EMBL" id="AXI02330.1"/>
    </source>
</evidence>
<accession>A0A345P4X1</accession>
<dbReference type="OrthoDB" id="5520910at2"/>
<proteinExistence type="predicted"/>
<feature type="binding site" description="axial binding residue" evidence="6">
    <location>
        <position position="149"/>
    </location>
    <ligand>
        <name>heme c</name>
        <dbReference type="ChEBI" id="CHEBI:61717"/>
    </ligand>
    <ligandPart>
        <name>Fe</name>
        <dbReference type="ChEBI" id="CHEBI:18248"/>
    </ligandPart>
</feature>
<feature type="binding site" description="covalent" evidence="7">
    <location>
        <position position="145"/>
    </location>
    <ligand>
        <name>heme c</name>
        <dbReference type="ChEBI" id="CHEBI:61717"/>
    </ligand>
</feature>
<evidence type="ECO:0000256" key="5">
    <source>
        <dbReference type="ARBA" id="ARBA00023004"/>
    </source>
</evidence>
<dbReference type="Proteomes" id="UP000253940">
    <property type="component" value="Chromosome"/>
</dbReference>
<evidence type="ECO:0000256" key="7">
    <source>
        <dbReference type="PIRSR" id="PIRSR000027-2"/>
    </source>
</evidence>
<dbReference type="GO" id="GO:0042597">
    <property type="term" value="C:periplasmic space"/>
    <property type="evidence" value="ECO:0007669"/>
    <property type="project" value="InterPro"/>
</dbReference>
<dbReference type="AlphaFoldDB" id="A0A345P4X1"/>
<dbReference type="InterPro" id="IPR010980">
    <property type="entry name" value="Cyt_c/b562"/>
</dbReference>
<dbReference type="PIRSF" id="PIRSF000027">
    <property type="entry name" value="Cytc_c_prime"/>
    <property type="match status" value="1"/>
</dbReference>
<dbReference type="GO" id="GO:0022900">
    <property type="term" value="P:electron transport chain"/>
    <property type="evidence" value="ECO:0007669"/>
    <property type="project" value="InterPro"/>
</dbReference>
<dbReference type="InterPro" id="IPR012127">
    <property type="entry name" value="Cyt_c_prime"/>
</dbReference>
<evidence type="ECO:0000256" key="6">
    <source>
        <dbReference type="PIRSR" id="PIRSR000027-1"/>
    </source>
</evidence>
<dbReference type="GO" id="GO:0005506">
    <property type="term" value="F:iron ion binding"/>
    <property type="evidence" value="ECO:0007669"/>
    <property type="project" value="InterPro"/>
</dbReference>
<keyword evidence="1" id="KW-0813">Transport</keyword>
<dbReference type="PROSITE" id="PS51009">
    <property type="entry name" value="CYTCII"/>
    <property type="match status" value="1"/>
</dbReference>
<dbReference type="Pfam" id="PF01322">
    <property type="entry name" value="Cytochrom_C_2"/>
    <property type="match status" value="1"/>
</dbReference>
<keyword evidence="3 6" id="KW-0479">Metal-binding</keyword>
<evidence type="ECO:0000256" key="3">
    <source>
        <dbReference type="ARBA" id="ARBA00022723"/>
    </source>
</evidence>
<dbReference type="InterPro" id="IPR002321">
    <property type="entry name" value="Cyt_c_II"/>
</dbReference>
<comment type="PTM">
    <text evidence="7">Binds 1 heme group per subunit.</text>
</comment>
<sequence length="157" mass="16742">MNTKHLIVVFCAIVIAGAVYAESRPEEIIKSRQAAYAFLGWNSAKIRAALDPAGTFNKEEVIKSANAIQAIANSGLGALYVKGTDQGTGFHETKLKSEAFDPAYASKLAEVAGNFNKEANTLAVVAATGNKEAIKDQYSKLSATCKGCHDNFRAKNN</sequence>
<keyword evidence="2 7" id="KW-0349">Heme</keyword>
<evidence type="ECO:0000256" key="2">
    <source>
        <dbReference type="ARBA" id="ARBA00022617"/>
    </source>
</evidence>
<dbReference type="RefSeq" id="WP_114898440.1">
    <property type="nucleotide sequence ID" value="NZ_CP031222.1"/>
</dbReference>
<keyword evidence="4" id="KW-0249">Electron transport</keyword>
<organism evidence="8 9">
    <name type="scientific">Aquirhabdus parva</name>
    <dbReference type="NCBI Taxonomy" id="2283318"/>
    <lineage>
        <taxon>Bacteria</taxon>
        <taxon>Pseudomonadati</taxon>
        <taxon>Pseudomonadota</taxon>
        <taxon>Gammaproteobacteria</taxon>
        <taxon>Moraxellales</taxon>
        <taxon>Moraxellaceae</taxon>
        <taxon>Aquirhabdus</taxon>
    </lineage>
</organism>
<dbReference type="GO" id="GO:0020037">
    <property type="term" value="F:heme binding"/>
    <property type="evidence" value="ECO:0007669"/>
    <property type="project" value="InterPro"/>
</dbReference>
<dbReference type="KEGG" id="mbah:HYN46_05470"/>
<dbReference type="Gene3D" id="1.20.120.10">
    <property type="entry name" value="Cytochrome c/b562"/>
    <property type="match status" value="1"/>
</dbReference>
<protein>
    <submittedName>
        <fullName evidence="8">Cytochrome c</fullName>
    </submittedName>
</protein>
<dbReference type="SUPFAM" id="SSF47175">
    <property type="entry name" value="Cytochromes"/>
    <property type="match status" value="1"/>
</dbReference>
<keyword evidence="9" id="KW-1185">Reference proteome</keyword>
<dbReference type="GO" id="GO:0009055">
    <property type="term" value="F:electron transfer activity"/>
    <property type="evidence" value="ECO:0007669"/>
    <property type="project" value="InterPro"/>
</dbReference>
<evidence type="ECO:0000256" key="4">
    <source>
        <dbReference type="ARBA" id="ARBA00022982"/>
    </source>
</evidence>
<evidence type="ECO:0000313" key="9">
    <source>
        <dbReference type="Proteomes" id="UP000253940"/>
    </source>
</evidence>
<reference evidence="8 9" key="1">
    <citation type="submission" date="2018-07" db="EMBL/GenBank/DDBJ databases">
        <title>Genome sequencing of Moraxellaceae gen. HYN0046.</title>
        <authorList>
            <person name="Kim M."/>
            <person name="Yi H."/>
        </authorList>
    </citation>
    <scope>NUCLEOTIDE SEQUENCE [LARGE SCALE GENOMIC DNA]</scope>
    <source>
        <strain evidence="8 9">HYN0046</strain>
    </source>
</reference>
<keyword evidence="5 6" id="KW-0408">Iron</keyword>
<name>A0A345P4X1_9GAMM</name>
<feature type="binding site" description="covalent" evidence="7">
    <location>
        <position position="148"/>
    </location>
    <ligand>
        <name>heme c</name>
        <dbReference type="ChEBI" id="CHEBI:61717"/>
    </ligand>
</feature>
<dbReference type="EMBL" id="CP031222">
    <property type="protein sequence ID" value="AXI02330.1"/>
    <property type="molecule type" value="Genomic_DNA"/>
</dbReference>
<gene>
    <name evidence="8" type="ORF">HYN46_05470</name>
</gene>